<evidence type="ECO:0000313" key="2">
    <source>
        <dbReference type="Proteomes" id="UP000434580"/>
    </source>
</evidence>
<sequence length="121" mass="13831">MQIYIHFEGDDLVDVAADIHRDLTDWATEFPAIAVVGVKVVDDEADDSVVEFEQLGIRLDVNKREKLKDPLDFLYQVAKQYKVECVVGIIENDNHEDICYFGHEEGKPDVFEVGTYIGLKR</sequence>
<reference evidence="1 2" key="1">
    <citation type="submission" date="2019-11" db="EMBL/GenBank/DDBJ databases">
        <authorList>
            <person name="Holert J."/>
        </authorList>
    </citation>
    <scope>NUCLEOTIDE SEQUENCE [LARGE SCALE GENOMIC DNA]</scope>
    <source>
        <strain evidence="1">BC5_2</strain>
    </source>
</reference>
<dbReference type="EMBL" id="CACSII010000002">
    <property type="protein sequence ID" value="CAA0090393.1"/>
    <property type="molecule type" value="Genomic_DNA"/>
</dbReference>
<gene>
    <name evidence="1" type="ORF">DPBNPPHM_02877</name>
</gene>
<evidence type="ECO:0000313" key="1">
    <source>
        <dbReference type="EMBL" id="CAA0090393.1"/>
    </source>
</evidence>
<accession>A0A5S9NR25</accession>
<protein>
    <submittedName>
        <fullName evidence="1">Uncharacterized protein</fullName>
    </submittedName>
</protein>
<dbReference type="AlphaFoldDB" id="A0A5S9NR25"/>
<dbReference type="Proteomes" id="UP000434580">
    <property type="component" value="Unassembled WGS sequence"/>
</dbReference>
<name>A0A5S9NR25_9GAMM</name>
<organism evidence="1 2">
    <name type="scientific">BD1-7 clade bacterium</name>
    <dbReference type="NCBI Taxonomy" id="2029982"/>
    <lineage>
        <taxon>Bacteria</taxon>
        <taxon>Pseudomonadati</taxon>
        <taxon>Pseudomonadota</taxon>
        <taxon>Gammaproteobacteria</taxon>
        <taxon>Cellvibrionales</taxon>
        <taxon>Spongiibacteraceae</taxon>
        <taxon>BD1-7 clade</taxon>
    </lineage>
</organism>
<dbReference type="OrthoDB" id="5740331at2"/>
<proteinExistence type="predicted"/>